<sequence length="77" mass="8248">MTNGQPFVVRMVLPKNADQVAVFARAVDGEGRLACDQGSSGSRLRRIPSLRVAVQTGRLNARAMVVCGCKDGVFERG</sequence>
<organism evidence="1 2">
    <name type="scientific">Geobacillus stearothermophilus</name>
    <name type="common">Bacillus stearothermophilus</name>
    <dbReference type="NCBI Taxonomy" id="1422"/>
    <lineage>
        <taxon>Bacteria</taxon>
        <taxon>Bacillati</taxon>
        <taxon>Bacillota</taxon>
        <taxon>Bacilli</taxon>
        <taxon>Bacillales</taxon>
        <taxon>Anoxybacillaceae</taxon>
        <taxon>Geobacillus</taxon>
    </lineage>
</organism>
<dbReference type="EMBL" id="RCTJ01000093">
    <property type="protein sequence ID" value="RLQ12931.1"/>
    <property type="molecule type" value="Genomic_DNA"/>
</dbReference>
<protein>
    <submittedName>
        <fullName evidence="1">Uncharacterized protein</fullName>
    </submittedName>
</protein>
<dbReference type="AlphaFoldDB" id="A0A3L7DAY4"/>
<proteinExistence type="predicted"/>
<accession>A0A3L7DAY4</accession>
<name>A0A3L7DAY4_GEOSE</name>
<comment type="caution">
    <text evidence="1">The sequence shown here is derived from an EMBL/GenBank/DDBJ whole genome shotgun (WGS) entry which is preliminary data.</text>
</comment>
<dbReference type="Proteomes" id="UP000266922">
    <property type="component" value="Unassembled WGS sequence"/>
</dbReference>
<evidence type="ECO:0000313" key="2">
    <source>
        <dbReference type="Proteomes" id="UP000266922"/>
    </source>
</evidence>
<reference evidence="1 2" key="1">
    <citation type="submission" date="2018-10" db="EMBL/GenBank/DDBJ databases">
        <title>Geobacillus stearothermophilus in processing lines of powdered infant formula.</title>
        <authorList>
            <person name="Rhee M.S."/>
            <person name="Choi I.-G."/>
            <person name="Cho T.J."/>
            <person name="Park B."/>
        </authorList>
    </citation>
    <scope>NUCLEOTIDE SEQUENCE [LARGE SCALE GENOMIC DNA]</scope>
    <source>
        <strain evidence="1 2">FHS-PPGT130</strain>
    </source>
</reference>
<evidence type="ECO:0000313" key="1">
    <source>
        <dbReference type="EMBL" id="RLQ12931.1"/>
    </source>
</evidence>
<gene>
    <name evidence="1" type="ORF">D9548_14760</name>
</gene>